<evidence type="ECO:0000313" key="5">
    <source>
        <dbReference type="Proteomes" id="UP001339911"/>
    </source>
</evidence>
<keyword evidence="5" id="KW-1185">Reference proteome</keyword>
<dbReference type="PANTHER" id="PTHR42855:SF1">
    <property type="entry name" value="ABC TRANSPORTER DOMAIN-CONTAINING PROTEIN"/>
    <property type="match status" value="1"/>
</dbReference>
<dbReference type="InterPro" id="IPR003439">
    <property type="entry name" value="ABC_transporter-like_ATP-bd"/>
</dbReference>
<dbReference type="RefSeq" id="WP_331209438.1">
    <property type="nucleotide sequence ID" value="NZ_JAZGQL010000014.1"/>
</dbReference>
<dbReference type="CDD" id="cd03221">
    <property type="entry name" value="ABCF_EF-3"/>
    <property type="match status" value="1"/>
</dbReference>
<keyword evidence="1" id="KW-0547">Nucleotide-binding</keyword>
<dbReference type="Gene3D" id="3.40.50.300">
    <property type="entry name" value="P-loop containing nucleotide triphosphate hydrolases"/>
    <property type="match status" value="1"/>
</dbReference>
<gene>
    <name evidence="4" type="ORF">V1634_20170</name>
</gene>
<evidence type="ECO:0000256" key="1">
    <source>
        <dbReference type="ARBA" id="ARBA00022741"/>
    </source>
</evidence>
<organism evidence="4 5">
    <name type="scientific">Plantactinospora veratri</name>
    <dbReference type="NCBI Taxonomy" id="1436122"/>
    <lineage>
        <taxon>Bacteria</taxon>
        <taxon>Bacillati</taxon>
        <taxon>Actinomycetota</taxon>
        <taxon>Actinomycetes</taxon>
        <taxon>Micromonosporales</taxon>
        <taxon>Micromonosporaceae</taxon>
        <taxon>Plantactinospora</taxon>
    </lineage>
</organism>
<dbReference type="Pfam" id="PF00005">
    <property type="entry name" value="ABC_tran"/>
    <property type="match status" value="1"/>
</dbReference>
<evidence type="ECO:0000256" key="2">
    <source>
        <dbReference type="ARBA" id="ARBA00022840"/>
    </source>
</evidence>
<dbReference type="GO" id="GO:0005524">
    <property type="term" value="F:ATP binding"/>
    <property type="evidence" value="ECO:0007669"/>
    <property type="project" value="UniProtKB-KW"/>
</dbReference>
<dbReference type="SMART" id="SM00382">
    <property type="entry name" value="AAA"/>
    <property type="match status" value="1"/>
</dbReference>
<keyword evidence="2 4" id="KW-0067">ATP-binding</keyword>
<dbReference type="InterPro" id="IPR027417">
    <property type="entry name" value="P-loop_NTPase"/>
</dbReference>
<dbReference type="PANTHER" id="PTHR42855">
    <property type="entry name" value="ABC TRANSPORTER ATP-BINDING SUBUNIT"/>
    <property type="match status" value="1"/>
</dbReference>
<proteinExistence type="predicted"/>
<protein>
    <submittedName>
        <fullName evidence="4">ATP-binding cassette domain-containing protein</fullName>
    </submittedName>
</protein>
<dbReference type="InterPro" id="IPR051309">
    <property type="entry name" value="ABCF_ATPase"/>
</dbReference>
<evidence type="ECO:0000313" key="4">
    <source>
        <dbReference type="EMBL" id="MEE6309159.1"/>
    </source>
</evidence>
<comment type="caution">
    <text evidence="4">The sequence shown here is derived from an EMBL/GenBank/DDBJ whole genome shotgun (WGS) entry which is preliminary data.</text>
</comment>
<dbReference type="EMBL" id="JAZGQL010000014">
    <property type="protein sequence ID" value="MEE6309159.1"/>
    <property type="molecule type" value="Genomic_DNA"/>
</dbReference>
<sequence length="230" mass="24101">MSKFALVAQDLVRTLGTCRVLDGVSVTAAPGQRIGLIGENGTGKSTLLRLLAGADEPDAGAVVRPPELGFLHQEMPFDPASTIAAVLDDALREARADLAELDRLSGVLADTPEDAPEYADLLAAYGDRLDRAQAGDAWDADRRAEIMLAGLGLGGLPRERTLAALSGGERGRVALAALLVRRPTALLLDEPTNHLDDAAAAFLEKQLRGLPGVVVVASHDRAFLDASAQI</sequence>
<feature type="domain" description="ABC transporter" evidence="3">
    <location>
        <begin position="6"/>
        <end position="230"/>
    </location>
</feature>
<dbReference type="InterPro" id="IPR003593">
    <property type="entry name" value="AAA+_ATPase"/>
</dbReference>
<reference evidence="4 5" key="1">
    <citation type="submission" date="2024-01" db="EMBL/GenBank/DDBJ databases">
        <title>Genome insights into Plantactinospora veratri sp. nov.</title>
        <authorList>
            <person name="Wang L."/>
        </authorList>
    </citation>
    <scope>NUCLEOTIDE SEQUENCE [LARGE SCALE GENOMIC DNA]</scope>
    <source>
        <strain evidence="4 5">NEAU-FHS4</strain>
    </source>
</reference>
<evidence type="ECO:0000259" key="3">
    <source>
        <dbReference type="PROSITE" id="PS50893"/>
    </source>
</evidence>
<dbReference type="PROSITE" id="PS50893">
    <property type="entry name" value="ABC_TRANSPORTER_2"/>
    <property type="match status" value="1"/>
</dbReference>
<dbReference type="SUPFAM" id="SSF52540">
    <property type="entry name" value="P-loop containing nucleoside triphosphate hydrolases"/>
    <property type="match status" value="1"/>
</dbReference>
<accession>A0ABU7SGS8</accession>
<dbReference type="Proteomes" id="UP001339911">
    <property type="component" value="Unassembled WGS sequence"/>
</dbReference>
<name>A0ABU7SGS8_9ACTN</name>